<dbReference type="EMBL" id="KN817902">
    <property type="protein sequence ID" value="KJA12792.1"/>
    <property type="molecule type" value="Genomic_DNA"/>
</dbReference>
<reference evidence="2" key="1">
    <citation type="submission" date="2014-04" db="EMBL/GenBank/DDBJ databases">
        <title>Evolutionary Origins and Diversification of the Mycorrhizal Mutualists.</title>
        <authorList>
            <consortium name="DOE Joint Genome Institute"/>
            <consortium name="Mycorrhizal Genomics Consortium"/>
            <person name="Kohler A."/>
            <person name="Kuo A."/>
            <person name="Nagy L.G."/>
            <person name="Floudas D."/>
            <person name="Copeland A."/>
            <person name="Barry K.W."/>
            <person name="Cichocki N."/>
            <person name="Veneault-Fourrey C."/>
            <person name="LaButti K."/>
            <person name="Lindquist E.A."/>
            <person name="Lipzen A."/>
            <person name="Lundell T."/>
            <person name="Morin E."/>
            <person name="Murat C."/>
            <person name="Riley R."/>
            <person name="Ohm R."/>
            <person name="Sun H."/>
            <person name="Tunlid A."/>
            <person name="Henrissat B."/>
            <person name="Grigoriev I.V."/>
            <person name="Hibbett D.S."/>
            <person name="Martin F."/>
        </authorList>
    </citation>
    <scope>NUCLEOTIDE SEQUENCE [LARGE SCALE GENOMIC DNA]</scope>
    <source>
        <strain evidence="2">FD-334 SS-4</strain>
    </source>
</reference>
<gene>
    <name evidence="1" type="ORF">HYPSUDRAFT_210114</name>
</gene>
<dbReference type="AlphaFoldDB" id="A0A0D2KE46"/>
<accession>A0A0D2KE46</accession>
<keyword evidence="2" id="KW-1185">Reference proteome</keyword>
<evidence type="ECO:0000313" key="1">
    <source>
        <dbReference type="EMBL" id="KJA12792.1"/>
    </source>
</evidence>
<dbReference type="Proteomes" id="UP000054270">
    <property type="component" value="Unassembled WGS sequence"/>
</dbReference>
<evidence type="ECO:0000313" key="2">
    <source>
        <dbReference type="Proteomes" id="UP000054270"/>
    </source>
</evidence>
<name>A0A0D2KE46_HYPSF</name>
<sequence>MLVSMHAESAVPALAAPDGHTLYGARNWIVDDPHRQRLAHLLSARAWGRRHGRFSGRYVLICPAWDGMTMDTTGALAAIMEGNMVPADVAACRLINLIV</sequence>
<proteinExistence type="predicted"/>
<organism evidence="1 2">
    <name type="scientific">Hypholoma sublateritium (strain FD-334 SS-4)</name>
    <dbReference type="NCBI Taxonomy" id="945553"/>
    <lineage>
        <taxon>Eukaryota</taxon>
        <taxon>Fungi</taxon>
        <taxon>Dikarya</taxon>
        <taxon>Basidiomycota</taxon>
        <taxon>Agaricomycotina</taxon>
        <taxon>Agaricomycetes</taxon>
        <taxon>Agaricomycetidae</taxon>
        <taxon>Agaricales</taxon>
        <taxon>Agaricineae</taxon>
        <taxon>Strophariaceae</taxon>
        <taxon>Hypholoma</taxon>
    </lineage>
</organism>
<dbReference type="OrthoDB" id="9876299at2759"/>
<protein>
    <submittedName>
        <fullName evidence="1">Uncharacterized protein</fullName>
    </submittedName>
</protein>